<dbReference type="AlphaFoldDB" id="G2PI14"/>
<evidence type="ECO:0000313" key="2">
    <source>
        <dbReference type="EMBL" id="AEM88965.1"/>
    </source>
</evidence>
<organism evidence="2 3">
    <name type="scientific">Streptomyces violaceusniger (strain Tu 4113)</name>
    <dbReference type="NCBI Taxonomy" id="653045"/>
    <lineage>
        <taxon>Bacteria</taxon>
        <taxon>Bacillati</taxon>
        <taxon>Actinomycetota</taxon>
        <taxon>Actinomycetes</taxon>
        <taxon>Kitasatosporales</taxon>
        <taxon>Streptomycetaceae</taxon>
        <taxon>Streptomyces</taxon>
        <taxon>Streptomyces violaceusniger group</taxon>
    </lineage>
</organism>
<keyword evidence="3" id="KW-1185">Reference proteome</keyword>
<protein>
    <recommendedName>
        <fullName evidence="4">Tyr recombinase domain-containing protein</fullName>
    </recommendedName>
</protein>
<evidence type="ECO:0008006" key="4">
    <source>
        <dbReference type="Google" id="ProtNLM"/>
    </source>
</evidence>
<keyword evidence="2" id="KW-0614">Plasmid</keyword>
<evidence type="ECO:0000256" key="1">
    <source>
        <dbReference type="SAM" id="MobiDB-lite"/>
    </source>
</evidence>
<reference evidence="2" key="1">
    <citation type="submission" date="2011-08" db="EMBL/GenBank/DDBJ databases">
        <title>Complete sequence of plasmid 2 of Streptomyces violaceusniger Tu 4113.</title>
        <authorList>
            <consortium name="US DOE Joint Genome Institute"/>
            <person name="Lucas S."/>
            <person name="Han J."/>
            <person name="Lapidus A."/>
            <person name="Cheng J.-F."/>
            <person name="Goodwin L."/>
            <person name="Pitluck S."/>
            <person name="Peters L."/>
            <person name="Ivanova N."/>
            <person name="Daligault H."/>
            <person name="Detter J.C."/>
            <person name="Han C."/>
            <person name="Tapia R."/>
            <person name="Land M."/>
            <person name="Hauser L."/>
            <person name="Kyrpides N."/>
            <person name="Ivanova N."/>
            <person name="Pagani I."/>
            <person name="Hagen A."/>
            <person name="Katz L."/>
            <person name="Fiedler H.-P."/>
            <person name="Keasling J."/>
            <person name="Fortman J."/>
            <person name="Woyke T."/>
        </authorList>
    </citation>
    <scope>NUCLEOTIDE SEQUENCE [LARGE SCALE GENOMIC DNA]</scope>
    <source>
        <strain evidence="2">Tu 4113</strain>
        <plasmid evidence="2">pSTRVI02</plasmid>
    </source>
</reference>
<dbReference type="RefSeq" id="WP_014043900.1">
    <property type="nucleotide sequence ID" value="NC_015952.1"/>
</dbReference>
<accession>G2PI14</accession>
<dbReference type="eggNOG" id="ENOG5031XA3">
    <property type="taxonomic scope" value="Bacteria"/>
</dbReference>
<dbReference type="Proteomes" id="UP000008703">
    <property type="component" value="Plasmid pSTRVI02"/>
</dbReference>
<gene>
    <name evidence="2" type="ORF">Strvi_0192</name>
</gene>
<geneLocation type="plasmid" evidence="2 3">
    <name>pSTRVI02</name>
</geneLocation>
<dbReference type="EMBL" id="CP002996">
    <property type="protein sequence ID" value="AEM88965.1"/>
    <property type="molecule type" value="Genomic_DNA"/>
</dbReference>
<dbReference type="HOGENOM" id="CLU_885440_0_0_11"/>
<proteinExistence type="predicted"/>
<evidence type="ECO:0000313" key="3">
    <source>
        <dbReference type="Proteomes" id="UP000008703"/>
    </source>
</evidence>
<dbReference type="KEGG" id="svl:Strvi_0192"/>
<sequence length="314" mass="35958">MNAALPDPWAIRNAWLSGTWTRPDGSLVTGRLWDADTIYRWERYTDHWISQRLDAGDLWQPTGETIREWVNRLIRWDTGQRLGPRSRARAVSIILSFYEHCEQAHGLGPFRLPKRWKIVGVVEEKHPTVYQPWVTDALRTAADQFQGLPSSPGRGPHMQHPSRHRLACYLLLCGLRPKQAILLALENLQPDPTAKILRAKIPLKHHADDQATHKGTLPWPLWRAIEDFLSIRQHQLPATGPHFGPVLTTRSGAPYKRENFRELIRPVVASHPDLADIQPPVRPAWISRSPSPWTHHRDDDQDDDTGPRTTDPGH</sequence>
<feature type="region of interest" description="Disordered" evidence="1">
    <location>
        <begin position="274"/>
        <end position="314"/>
    </location>
</feature>
<name>G2PI14_STRV4</name>